<dbReference type="SFLD" id="SFLDS00003">
    <property type="entry name" value="Haloacid_Dehalogenase"/>
    <property type="match status" value="1"/>
</dbReference>
<protein>
    <submittedName>
        <fullName evidence="1">HAD-IA family hydrolase</fullName>
    </submittedName>
</protein>
<dbReference type="Pfam" id="PF13419">
    <property type="entry name" value="HAD_2"/>
    <property type="match status" value="1"/>
</dbReference>
<reference evidence="1 2" key="1">
    <citation type="submission" date="2024-03" db="EMBL/GenBank/DDBJ databases">
        <title>Mouse gut bacterial collection (mGBC) of GemPharmatech.</title>
        <authorList>
            <person name="He Y."/>
            <person name="Dong L."/>
            <person name="Wu D."/>
            <person name="Gao X."/>
            <person name="Lin Z."/>
        </authorList>
    </citation>
    <scope>NUCLEOTIDE SEQUENCE [LARGE SCALE GENOMIC DNA]</scope>
    <source>
        <strain evidence="1 2">61-15</strain>
    </source>
</reference>
<dbReference type="SFLD" id="SFLDG01129">
    <property type="entry name" value="C1.5:_HAD__Beta-PGM__Phosphata"/>
    <property type="match status" value="1"/>
</dbReference>
<comment type="caution">
    <text evidence="1">The sequence shown here is derived from an EMBL/GenBank/DDBJ whole genome shotgun (WGS) entry which is preliminary data.</text>
</comment>
<dbReference type="RefSeq" id="WP_369948724.1">
    <property type="nucleotide sequence ID" value="NZ_JBCLSH010000039.1"/>
</dbReference>
<dbReference type="InterPro" id="IPR023198">
    <property type="entry name" value="PGP-like_dom2"/>
</dbReference>
<dbReference type="NCBIfam" id="TIGR01549">
    <property type="entry name" value="HAD-SF-IA-v1"/>
    <property type="match status" value="1"/>
</dbReference>
<keyword evidence="1" id="KW-0378">Hydrolase</keyword>
<dbReference type="SUPFAM" id="SSF56784">
    <property type="entry name" value="HAD-like"/>
    <property type="match status" value="1"/>
</dbReference>
<sequence>MNYENYIWDLGGTLLNNYESSSHAFAATLWQKEERVVLHDEIYAALKVSTAYAIEQYARHIPGFLAAYRRLEAEGLARPILFEGATELLKNIVTQGYKNFMISHRDKQVITILKAAHISQYFTEIVTADDGFPRKLAPNSVHYLLQKYNLNPKKTVMIGDRVLDIEAGHAAGVDTIFFDSHQECSLATKNIKKLTELME</sequence>
<keyword evidence="2" id="KW-1185">Reference proteome</keyword>
<gene>
    <name evidence="1" type="ORF">AALA52_08675</name>
</gene>
<evidence type="ECO:0000313" key="2">
    <source>
        <dbReference type="Proteomes" id="UP001565283"/>
    </source>
</evidence>
<evidence type="ECO:0000313" key="1">
    <source>
        <dbReference type="EMBL" id="MEY8444303.1"/>
    </source>
</evidence>
<dbReference type="InterPro" id="IPR023214">
    <property type="entry name" value="HAD_sf"/>
</dbReference>
<accession>A0ABV4D7D7</accession>
<name>A0ABV4D7D7_9LACT</name>
<dbReference type="Proteomes" id="UP001565283">
    <property type="component" value="Unassembled WGS sequence"/>
</dbReference>
<dbReference type="GO" id="GO:0016787">
    <property type="term" value="F:hydrolase activity"/>
    <property type="evidence" value="ECO:0007669"/>
    <property type="project" value="UniProtKB-KW"/>
</dbReference>
<dbReference type="InterPro" id="IPR041492">
    <property type="entry name" value="HAD_2"/>
</dbReference>
<dbReference type="Gene3D" id="1.10.150.240">
    <property type="entry name" value="Putative phosphatase, domain 2"/>
    <property type="match status" value="1"/>
</dbReference>
<dbReference type="Gene3D" id="3.40.50.1000">
    <property type="entry name" value="HAD superfamily/HAD-like"/>
    <property type="match status" value="1"/>
</dbReference>
<dbReference type="InterPro" id="IPR006439">
    <property type="entry name" value="HAD-SF_hydro_IA"/>
</dbReference>
<dbReference type="PANTHER" id="PTHR43434:SF25">
    <property type="entry name" value="PHOSPHOGLYCOLATE PHOSPHATASE"/>
    <property type="match status" value="1"/>
</dbReference>
<dbReference type="PANTHER" id="PTHR43434">
    <property type="entry name" value="PHOSPHOGLYCOLATE PHOSPHATASE"/>
    <property type="match status" value="1"/>
</dbReference>
<organism evidence="1 2">
    <name type="scientific">Lactococcus ileimucosae</name>
    <dbReference type="NCBI Taxonomy" id="2941329"/>
    <lineage>
        <taxon>Bacteria</taxon>
        <taxon>Bacillati</taxon>
        <taxon>Bacillota</taxon>
        <taxon>Bacilli</taxon>
        <taxon>Lactobacillales</taxon>
        <taxon>Streptococcaceae</taxon>
        <taxon>Lactococcus</taxon>
    </lineage>
</organism>
<dbReference type="InterPro" id="IPR050155">
    <property type="entry name" value="HAD-like_hydrolase_sf"/>
</dbReference>
<dbReference type="InterPro" id="IPR036412">
    <property type="entry name" value="HAD-like_sf"/>
</dbReference>
<proteinExistence type="predicted"/>
<dbReference type="EMBL" id="JBCLSH010000039">
    <property type="protein sequence ID" value="MEY8444303.1"/>
    <property type="molecule type" value="Genomic_DNA"/>
</dbReference>